<organism evidence="8 9">
    <name type="scientific">Kribbella karoonensis</name>
    <dbReference type="NCBI Taxonomy" id="324851"/>
    <lineage>
        <taxon>Bacteria</taxon>
        <taxon>Bacillati</taxon>
        <taxon>Actinomycetota</taxon>
        <taxon>Actinomycetes</taxon>
        <taxon>Propionibacteriales</taxon>
        <taxon>Kribbellaceae</taxon>
        <taxon>Kribbella</taxon>
    </lineage>
</organism>
<dbReference type="EMBL" id="BAAAND010000012">
    <property type="protein sequence ID" value="GAA1610866.1"/>
    <property type="molecule type" value="Genomic_DNA"/>
</dbReference>
<dbReference type="RefSeq" id="WP_344199823.1">
    <property type="nucleotide sequence ID" value="NZ_BAAAND010000012.1"/>
</dbReference>
<dbReference type="PANTHER" id="PTHR38481">
    <property type="entry name" value="HYALURONATE LYASE"/>
    <property type="match status" value="1"/>
</dbReference>
<feature type="domain" description="Polysaccharide lyase 8 N-terminal alpha-helical" evidence="7">
    <location>
        <begin position="56"/>
        <end position="360"/>
    </location>
</feature>
<dbReference type="Pfam" id="PF08124">
    <property type="entry name" value="Lyase_8_N"/>
    <property type="match status" value="1"/>
</dbReference>
<feature type="chain" id="PRO_5045589762" evidence="4">
    <location>
        <begin position="36"/>
        <end position="787"/>
    </location>
</feature>
<dbReference type="InterPro" id="IPR011013">
    <property type="entry name" value="Gal_mutarotase_sf_dom"/>
</dbReference>
<evidence type="ECO:0000259" key="5">
    <source>
        <dbReference type="Pfam" id="PF02278"/>
    </source>
</evidence>
<dbReference type="Gene3D" id="2.60.220.10">
    <property type="entry name" value="Polysaccharide lyase family 8-like, C-terminal"/>
    <property type="match status" value="1"/>
</dbReference>
<keyword evidence="9" id="KW-1185">Reference proteome</keyword>
<dbReference type="SUPFAM" id="SSF74650">
    <property type="entry name" value="Galactose mutarotase-like"/>
    <property type="match status" value="1"/>
</dbReference>
<comment type="caution">
    <text evidence="8">The sequence shown here is derived from an EMBL/GenBank/DDBJ whole genome shotgun (WGS) entry which is preliminary data.</text>
</comment>
<gene>
    <name evidence="8" type="ORF">GCM10009742_71910</name>
</gene>
<accession>A0ABN2ELF0</accession>
<proteinExistence type="inferred from homology"/>
<evidence type="ECO:0000259" key="6">
    <source>
        <dbReference type="Pfam" id="PF02884"/>
    </source>
</evidence>
<dbReference type="InterPro" id="IPR012970">
    <property type="entry name" value="Lyase_8_alpha_N"/>
</dbReference>
<dbReference type="InterPro" id="IPR004103">
    <property type="entry name" value="Lyase_8_C"/>
</dbReference>
<dbReference type="Pfam" id="PF02278">
    <property type="entry name" value="Lyase_8"/>
    <property type="match status" value="1"/>
</dbReference>
<keyword evidence="2 4" id="KW-0732">Signal</keyword>
<dbReference type="SUPFAM" id="SSF49863">
    <property type="entry name" value="Hyaluronate lyase-like, C-terminal domain"/>
    <property type="match status" value="1"/>
</dbReference>
<dbReference type="Gene3D" id="1.50.10.100">
    <property type="entry name" value="Chondroitin AC/alginate lyase"/>
    <property type="match status" value="1"/>
</dbReference>
<dbReference type="GO" id="GO:0016829">
    <property type="term" value="F:lyase activity"/>
    <property type="evidence" value="ECO:0007669"/>
    <property type="project" value="UniProtKB-KW"/>
</dbReference>
<evidence type="ECO:0000313" key="8">
    <source>
        <dbReference type="EMBL" id="GAA1610866.1"/>
    </source>
</evidence>
<dbReference type="InterPro" id="IPR011071">
    <property type="entry name" value="Lyase_8-like_C"/>
</dbReference>
<dbReference type="InterPro" id="IPR003159">
    <property type="entry name" value="Lyase_8_central_dom"/>
</dbReference>
<dbReference type="Proteomes" id="UP001500190">
    <property type="component" value="Unassembled WGS sequence"/>
</dbReference>
<sequence length="787" mass="85462">MTDPLSVPGISRRSLLRGAALVPAAAGLAAGSAAAAPDTDFDLVRRQWLGTLVAPDNSDPVVARYVRDSAAVAAELWRTMNTSATRSFLWADLDSSTIPAVQRNNIGRLRQLALALKTPGSALSGDVRLTADLISAFDWFLAEKYGVTAIYGGWWDWQIGIPLALNDFCVLMYDDLSAAQIATAMAAIARYEPDPHVIGSGKATSANLNWTSAVTLMRGALSRDAATMSLAKSAWAGMFPYSSAGDGFYTDGGFVQHVHYSYNGSYGVSLLQYLTYGLVAARGTAWAFSPEAIDRVISWVQDNYLPWMYDGAFMDMTRGRALSRFYETDHRIGRLTTATLLQLAQAFPPEQALELKSRIKSYLTEDTFQPFFVYDPIPIEQVRTPSIAAARAVLADSSIPAAGDLVTTRVATSMARAVHRRPGFAYGIAMDRHAIYSFETANKENEQGWYTGEGAVYVYVPEQVGHWGDMYWPTADKYRIPGVTRDLRTLPSGVSRYTFNEWAGGAVLDDRAAVGMQLNPKGQTLRGNKSWFCMDDAVVCLGSGISSTDGYGVETVVENRNFGASGTARLTVDGRAVDAGATNRRMGWAHLDKVGGYVFPEPTEVDVLREERSGRWTDMDLRGVYEDPTLYTRRFVTMWIDHGTDPADAHYAYVQLPAASRTATEQFARRGAVEVLANTPAVHAARRRDLGLTMANFWVPGAPPAGGISVDRTASVVVSDYRGVLSVAVSDPTQLLTGNVTVQVGVPARQYVGGDAKVHALTHGSSVSLTVDMTGSAGHSYVARFRR</sequence>
<name>A0ABN2ELF0_9ACTN</name>
<reference evidence="8 9" key="1">
    <citation type="journal article" date="2019" name="Int. J. Syst. Evol. Microbiol.">
        <title>The Global Catalogue of Microorganisms (GCM) 10K type strain sequencing project: providing services to taxonomists for standard genome sequencing and annotation.</title>
        <authorList>
            <consortium name="The Broad Institute Genomics Platform"/>
            <consortium name="The Broad Institute Genome Sequencing Center for Infectious Disease"/>
            <person name="Wu L."/>
            <person name="Ma J."/>
        </authorList>
    </citation>
    <scope>NUCLEOTIDE SEQUENCE [LARGE SCALE GENOMIC DNA]</scope>
    <source>
        <strain evidence="8 9">JCM 14304</strain>
    </source>
</reference>
<feature type="signal peptide" evidence="4">
    <location>
        <begin position="1"/>
        <end position="35"/>
    </location>
</feature>
<feature type="domain" description="Polysaccharide lyase family 8 central" evidence="5">
    <location>
        <begin position="413"/>
        <end position="660"/>
    </location>
</feature>
<evidence type="ECO:0000259" key="7">
    <source>
        <dbReference type="Pfam" id="PF08124"/>
    </source>
</evidence>
<dbReference type="SUPFAM" id="SSF48230">
    <property type="entry name" value="Chondroitin AC/alginate lyase"/>
    <property type="match status" value="1"/>
</dbReference>
<protein>
    <submittedName>
        <fullName evidence="8">Polysaccharide lyase 8 family protein</fullName>
    </submittedName>
</protein>
<evidence type="ECO:0000256" key="1">
    <source>
        <dbReference type="ARBA" id="ARBA00006699"/>
    </source>
</evidence>
<dbReference type="PROSITE" id="PS51318">
    <property type="entry name" value="TAT"/>
    <property type="match status" value="1"/>
</dbReference>
<dbReference type="PANTHER" id="PTHR38481:SF1">
    <property type="entry name" value="HYALURONATE LYASE"/>
    <property type="match status" value="1"/>
</dbReference>
<comment type="similarity">
    <text evidence="1">Belongs to the polysaccharide lyase 8 family.</text>
</comment>
<dbReference type="Gene3D" id="2.70.98.10">
    <property type="match status" value="1"/>
</dbReference>
<evidence type="ECO:0000256" key="4">
    <source>
        <dbReference type="SAM" id="SignalP"/>
    </source>
</evidence>
<dbReference type="InterPro" id="IPR014718">
    <property type="entry name" value="GH-type_carb-bd"/>
</dbReference>
<dbReference type="CDD" id="cd01083">
    <property type="entry name" value="GAG_Lyase"/>
    <property type="match status" value="1"/>
</dbReference>
<dbReference type="Pfam" id="PF02884">
    <property type="entry name" value="Lyase_8_C"/>
    <property type="match status" value="1"/>
</dbReference>
<dbReference type="InterPro" id="IPR038970">
    <property type="entry name" value="Lyase_8"/>
</dbReference>
<feature type="domain" description="Polysaccharide lyase family 8 C-terminal" evidence="6">
    <location>
        <begin position="674"/>
        <end position="737"/>
    </location>
</feature>
<evidence type="ECO:0000256" key="3">
    <source>
        <dbReference type="ARBA" id="ARBA00023239"/>
    </source>
</evidence>
<keyword evidence="3 8" id="KW-0456">Lyase</keyword>
<dbReference type="InterPro" id="IPR008929">
    <property type="entry name" value="Chondroitin_lyas"/>
</dbReference>
<evidence type="ECO:0000313" key="9">
    <source>
        <dbReference type="Proteomes" id="UP001500190"/>
    </source>
</evidence>
<evidence type="ECO:0000256" key="2">
    <source>
        <dbReference type="ARBA" id="ARBA00022729"/>
    </source>
</evidence>
<dbReference type="InterPro" id="IPR006311">
    <property type="entry name" value="TAT_signal"/>
</dbReference>